<dbReference type="InterPro" id="IPR036514">
    <property type="entry name" value="SGNH_hydro_sf"/>
</dbReference>
<dbReference type="Gene3D" id="3.40.50.1110">
    <property type="entry name" value="SGNH hydrolase"/>
    <property type="match status" value="1"/>
</dbReference>
<gene>
    <name evidence="3" type="ORF">OHC33_001447</name>
</gene>
<dbReference type="GO" id="GO:0016788">
    <property type="term" value="F:hydrolase activity, acting on ester bonds"/>
    <property type="evidence" value="ECO:0007669"/>
    <property type="project" value="InterPro"/>
</dbReference>
<feature type="domain" description="DUF4470" evidence="2">
    <location>
        <begin position="17"/>
        <end position="103"/>
    </location>
</feature>
<dbReference type="EMBL" id="JAKLMC020000003">
    <property type="protein sequence ID" value="KAK5957078.1"/>
    <property type="molecule type" value="Genomic_DNA"/>
</dbReference>
<keyword evidence="4" id="KW-1185">Reference proteome</keyword>
<keyword evidence="1" id="KW-0378">Hydrolase</keyword>
<evidence type="ECO:0000313" key="4">
    <source>
        <dbReference type="Proteomes" id="UP001316803"/>
    </source>
</evidence>
<reference evidence="3 4" key="1">
    <citation type="submission" date="2022-12" db="EMBL/GenBank/DDBJ databases">
        <title>Genomic features and morphological characterization of a novel Knufia sp. strain isolated from spacecraft assembly facility.</title>
        <authorList>
            <person name="Teixeira M."/>
            <person name="Chander A.M."/>
            <person name="Stajich J.E."/>
            <person name="Venkateswaran K."/>
        </authorList>
    </citation>
    <scope>NUCLEOTIDE SEQUENCE [LARGE SCALE GENOMIC DNA]</scope>
    <source>
        <strain evidence="3 4">FJI-L2-BK-P2</strain>
    </source>
</reference>
<accession>A0AAN8EJW2</accession>
<organism evidence="3 4">
    <name type="scientific">Knufia fluminis</name>
    <dbReference type="NCBI Taxonomy" id="191047"/>
    <lineage>
        <taxon>Eukaryota</taxon>
        <taxon>Fungi</taxon>
        <taxon>Dikarya</taxon>
        <taxon>Ascomycota</taxon>
        <taxon>Pezizomycotina</taxon>
        <taxon>Eurotiomycetes</taxon>
        <taxon>Chaetothyriomycetidae</taxon>
        <taxon>Chaetothyriales</taxon>
        <taxon>Trichomeriaceae</taxon>
        <taxon>Knufia</taxon>
    </lineage>
</organism>
<dbReference type="PANTHER" id="PTHR45648">
    <property type="entry name" value="GDSL LIPASE/ACYLHYDROLASE FAMILY PROTEIN (AFU_ORTHOLOGUE AFUA_4G14700)"/>
    <property type="match status" value="1"/>
</dbReference>
<sequence length="1511" mass="165762">MLSNTITNPHRKFEALSSTPAVHLTQNLPPEAEHADILLLGCGDARSILFTLHNAKPGVSFDITCNDVEPAVIARNILLFSFLIDGDASTDNQAIWDIYLNLSINTISEEYSRPRRSMQEWRNSPYGETVRFCDGRTLVQVRGVWRAYYSLCVANGTKIVSEKDLDNAFGISRKAREDLGEGTSLGAIQSAAPFGLEASNELTDLNKQYWSTGTIDPASKNQSLNPTFFLDANRVLQVHPATDPLPGFHLAPAYAVVPTSMTEHHPNQSDLHRVVQAAKTEFFEWIASFRASAKDFLVIRFFAGDALAFAHTLQHMVDDPIVTTANSYRNPWSFEKLIIDDRDYHTTSKRAPYSFDVIDTSNLLDNVGFLNIATACEPLMKKAFITTLYTQSIASNSMTPAERMKHTLGGDTATVSLLVGLASVESWFKTTATSDVDEGVAHGVMRAASVIRNVRSRIPSKRLDSLASPQPTLSVNPNDLAVLLTNIHYTMLRYENPITLARFCQEQGLDPYTNPCYNRLSFVLLLKHIKSRILTDWHLCFTQLLIGIQNHVGCRMSANFFQDLCAYLHMYGLYTTPMYRSDAGQFSELNPPAWLTRYGMLPEVVAITMHVPGAKLRYFAGLEPAALGTSCLCGQIENKTAKLVNLFSATQVAFGRVQVLSTEPGGLRVLTVKEGEQDWSGSTPLIVSFYMPSWLLLKYSAGTTVTLGLQVTEHAIQHHVGKLGAELEIHSRQLSDTNGVFISRFLPNMTSSPAVGAADALPKELNELALVRPQIEALSDRDHIRLATLELQLTSLEQLPPDLGQISAVTLPATMPNALWLSAGAQSPIFLEYPAPVSSARTRIEVNEQQLAVKATAPVLSALDIDFPLHATFPLAIDVNGPHDVASWHMPYINLDTLPTIALNDHTSKQWLMMHLSFMYSDQESVLRRHGQDLNPSLLAVSMRRLDVKASLFTMFGAVAGLRHSVRTRAAVFCLQTGSGRSRMLLFVRRMQIDLANRTVVLDAAAMLLSEALMQDLMTVISLLEGSHVLVNLEMSDEAFETWSNILPAFAERCRDWKHDMETCEYVKSRQAPPKAVSNGDHAPLCSCGWGHDMADEDAITHNEKSTPQGSKGNAVPAEQVGNSHSICSANSFLLVTPCAPFFSNHFCCDTCCAGHALTTHISTTIPAALPKHRHTPKHNVMILHKPLLTSLSLLPTASTAPTTNNPQTKLTYLIAFGDELTDNGNGSSAHGIAGDPATIYGYGTWTNGPVAVSYLSSELSLPLTANYAFGGCCGGSKFGATLDNSYTPSDAGVPSLIEQIGNYSGAIADGRLDPSESLAFIWAGQNDLSGHTDAFWYDDPKNQEFADDLATHTISAVQKLFDLGMPRVMVVNLYPKHIAPVTAAYLCGGVDNECTRTWGRIISDANENLRSALTNAFGDRVIYYDVYSYMLDLAENAEGYGFTAPLTKFCDGQGDESWEACMVTGTGADGNTEIVGWNEFFWMSFVQPTTRVHELVGRDMARVVKEALGL</sequence>
<proteinExistence type="predicted"/>
<evidence type="ECO:0000259" key="2">
    <source>
        <dbReference type="Pfam" id="PF14737"/>
    </source>
</evidence>
<dbReference type="Pfam" id="PF14737">
    <property type="entry name" value="DUF4470"/>
    <property type="match status" value="1"/>
</dbReference>
<dbReference type="InterPro" id="IPR001087">
    <property type="entry name" value="GDSL"/>
</dbReference>
<dbReference type="InterPro" id="IPR027974">
    <property type="entry name" value="DUF4470"/>
</dbReference>
<protein>
    <recommendedName>
        <fullName evidence="2">DUF4470 domain-containing protein</fullName>
    </recommendedName>
</protein>
<name>A0AAN8EJW2_9EURO</name>
<evidence type="ECO:0000256" key="1">
    <source>
        <dbReference type="ARBA" id="ARBA00022801"/>
    </source>
</evidence>
<dbReference type="Pfam" id="PF00657">
    <property type="entry name" value="Lipase_GDSL"/>
    <property type="match status" value="1"/>
</dbReference>
<dbReference type="InterPro" id="IPR051058">
    <property type="entry name" value="GDSL_Est/Lipase"/>
</dbReference>
<dbReference type="Proteomes" id="UP001316803">
    <property type="component" value="Unassembled WGS sequence"/>
</dbReference>
<dbReference type="PANTHER" id="PTHR45648:SF22">
    <property type="entry name" value="GDSL LIPASE_ACYLHYDROLASE FAMILY PROTEIN (AFU_ORTHOLOGUE AFUA_4G14700)"/>
    <property type="match status" value="1"/>
</dbReference>
<comment type="caution">
    <text evidence="3">The sequence shown here is derived from an EMBL/GenBank/DDBJ whole genome shotgun (WGS) entry which is preliminary data.</text>
</comment>
<evidence type="ECO:0000313" key="3">
    <source>
        <dbReference type="EMBL" id="KAK5957078.1"/>
    </source>
</evidence>